<evidence type="ECO:0000256" key="6">
    <source>
        <dbReference type="SAM" id="Phobius"/>
    </source>
</evidence>
<keyword evidence="9" id="KW-1185">Reference proteome</keyword>
<evidence type="ECO:0000313" key="9">
    <source>
        <dbReference type="Proteomes" id="UP000533476"/>
    </source>
</evidence>
<dbReference type="InterPro" id="IPR000731">
    <property type="entry name" value="SSD"/>
</dbReference>
<dbReference type="RefSeq" id="WP_169098798.1">
    <property type="nucleotide sequence ID" value="NZ_JABBVZ010000023.1"/>
</dbReference>
<proteinExistence type="predicted"/>
<evidence type="ECO:0000313" key="8">
    <source>
        <dbReference type="EMBL" id="NMP22465.1"/>
    </source>
</evidence>
<comment type="subcellular location">
    <subcellularLocation>
        <location evidence="1">Cell membrane</location>
        <topology evidence="1">Multi-pass membrane protein</topology>
    </subcellularLocation>
</comment>
<dbReference type="PANTHER" id="PTHR33406">
    <property type="entry name" value="MEMBRANE PROTEIN MJ1562-RELATED"/>
    <property type="match status" value="1"/>
</dbReference>
<evidence type="ECO:0000256" key="3">
    <source>
        <dbReference type="ARBA" id="ARBA00022692"/>
    </source>
</evidence>
<evidence type="ECO:0000256" key="4">
    <source>
        <dbReference type="ARBA" id="ARBA00022989"/>
    </source>
</evidence>
<evidence type="ECO:0000259" key="7">
    <source>
        <dbReference type="PROSITE" id="PS50156"/>
    </source>
</evidence>
<evidence type="ECO:0000256" key="1">
    <source>
        <dbReference type="ARBA" id="ARBA00004651"/>
    </source>
</evidence>
<feature type="transmembrane region" description="Helical" evidence="6">
    <location>
        <begin position="251"/>
        <end position="272"/>
    </location>
</feature>
<feature type="transmembrane region" description="Helical" evidence="6">
    <location>
        <begin position="331"/>
        <end position="351"/>
    </location>
</feature>
<evidence type="ECO:0000256" key="2">
    <source>
        <dbReference type="ARBA" id="ARBA00022475"/>
    </source>
</evidence>
<dbReference type="AlphaFoldDB" id="A0A7Y0L3D8"/>
<keyword evidence="2" id="KW-1003">Cell membrane</keyword>
<accession>A0A7Y0L3D8</accession>
<gene>
    <name evidence="8" type="ORF">HIJ39_08880</name>
</gene>
<feature type="transmembrane region" description="Helical" evidence="6">
    <location>
        <begin position="626"/>
        <end position="651"/>
    </location>
</feature>
<feature type="transmembrane region" description="Helical" evidence="6">
    <location>
        <begin position="671"/>
        <end position="690"/>
    </location>
</feature>
<feature type="transmembrane region" description="Helical" evidence="6">
    <location>
        <begin position="522"/>
        <end position="540"/>
    </location>
</feature>
<comment type="caution">
    <text evidence="8">The sequence shown here is derived from an EMBL/GenBank/DDBJ whole genome shotgun (WGS) entry which is preliminary data.</text>
</comment>
<dbReference type="Pfam" id="PF03176">
    <property type="entry name" value="MMPL"/>
    <property type="match status" value="2"/>
</dbReference>
<dbReference type="Proteomes" id="UP000533476">
    <property type="component" value="Unassembled WGS sequence"/>
</dbReference>
<dbReference type="PANTHER" id="PTHR33406:SF13">
    <property type="entry name" value="MEMBRANE PROTEIN YDFJ"/>
    <property type="match status" value="1"/>
</dbReference>
<feature type="transmembrane region" description="Helical" evidence="6">
    <location>
        <begin position="588"/>
        <end position="605"/>
    </location>
</feature>
<dbReference type="Gene3D" id="1.20.1640.10">
    <property type="entry name" value="Multidrug efflux transporter AcrB transmembrane domain"/>
    <property type="match status" value="2"/>
</dbReference>
<feature type="transmembrane region" description="Helical" evidence="6">
    <location>
        <begin position="547"/>
        <end position="568"/>
    </location>
</feature>
<dbReference type="PROSITE" id="PS50156">
    <property type="entry name" value="SSD"/>
    <property type="match status" value="1"/>
</dbReference>
<sequence length="703" mass="75088">MIAKWSQFVVRHRWVVIVLWAVLVLATVPLATQVTKHLTTNGFDRKNSQVAWATNAVNEIHPLPSAKPLLIEGMGRKTAEVLGAHYGASAGDFHALTPSETVFLPPASMTASHGKRFEVQLRNRHATVTEVGQLAIGKKVTHDVSKTLTQSGLVALPVLALLLMVFGSVMSIALPFIIALAGSELALAAIAIISRHMTLSVFLTDIVSFLALGVGIDYALFISTRFRQNVDAGQSIEEAVADSMSHAGRSVLYSGIAVGLAVATLLLGNNAYWRGLAMGGAVALFAVLLATHSLLPAVMGVLGRHLNWGRVRRPDFGLWSWLARVVATRPVWSMLVGLVILVPLATLAPSIRMSTPANLATMLPPTNPLRRAVAVQQRVNGPGSIAPIAVMVRLKDSKDTPAAWSALGRLTNHLKTLPNVHSVSSATGLGLSPAQLALMASDPARAPKPVSEALTNYLAPRNSHLFAVYVTAKTGPNDARTSQLVGDIDHHLPHWLPSGSRAYAGGLVPVLRDFNDLTSQRLPWIVAAALVVALVVLTAATGSLLQAVLGVLFDGLVAMATAGFLVLVSHQQWFGFQNQPLDSSITPLIFVLLFGLSMDYEVILLHRIQERVRAGVAMQEGVRQGVATTGAMITGAGMIMVVVFLALLISPLQIMKTLGIGLSFAVLADTWVVRSLLVPSATALFGKYGFWPWRPRQSSADML</sequence>
<dbReference type="EMBL" id="JABBVZ010000023">
    <property type="protein sequence ID" value="NMP22465.1"/>
    <property type="molecule type" value="Genomic_DNA"/>
</dbReference>
<dbReference type="GO" id="GO:0005886">
    <property type="term" value="C:plasma membrane"/>
    <property type="evidence" value="ECO:0007669"/>
    <property type="project" value="UniProtKB-SubCell"/>
</dbReference>
<dbReference type="SUPFAM" id="SSF82866">
    <property type="entry name" value="Multidrug efflux transporter AcrB transmembrane domain"/>
    <property type="match status" value="2"/>
</dbReference>
<dbReference type="InterPro" id="IPR004869">
    <property type="entry name" value="MMPL_dom"/>
</dbReference>
<dbReference type="InterPro" id="IPR050545">
    <property type="entry name" value="Mycobact_MmpL"/>
</dbReference>
<keyword evidence="5 6" id="KW-0472">Membrane</keyword>
<organism evidence="8 9">
    <name type="scientific">Sulfobacillus harzensis</name>
    <dbReference type="NCBI Taxonomy" id="2729629"/>
    <lineage>
        <taxon>Bacteria</taxon>
        <taxon>Bacillati</taxon>
        <taxon>Bacillota</taxon>
        <taxon>Clostridia</taxon>
        <taxon>Eubacteriales</taxon>
        <taxon>Clostridiales Family XVII. Incertae Sedis</taxon>
        <taxon>Sulfobacillus</taxon>
    </lineage>
</organism>
<evidence type="ECO:0000256" key="5">
    <source>
        <dbReference type="ARBA" id="ARBA00023136"/>
    </source>
</evidence>
<feature type="domain" description="SSD" evidence="7">
    <location>
        <begin position="156"/>
        <end position="301"/>
    </location>
</feature>
<protein>
    <submittedName>
        <fullName evidence="8">MMPL family transporter</fullName>
    </submittedName>
</protein>
<keyword evidence="3 6" id="KW-0812">Transmembrane</keyword>
<feature type="transmembrane region" description="Helical" evidence="6">
    <location>
        <begin position="148"/>
        <end position="166"/>
    </location>
</feature>
<feature type="transmembrane region" description="Helical" evidence="6">
    <location>
        <begin position="173"/>
        <end position="193"/>
    </location>
</feature>
<reference evidence="8 9" key="1">
    <citation type="submission" date="2020-04" db="EMBL/GenBank/DDBJ databases">
        <authorList>
            <person name="Zhang R."/>
            <person name="Schippers A."/>
        </authorList>
    </citation>
    <scope>NUCLEOTIDE SEQUENCE [LARGE SCALE GENOMIC DNA]</scope>
    <source>
        <strain evidence="8 9">DSM 109850</strain>
    </source>
</reference>
<keyword evidence="4 6" id="KW-1133">Transmembrane helix</keyword>
<feature type="transmembrane region" description="Helical" evidence="6">
    <location>
        <begin position="278"/>
        <end position="303"/>
    </location>
</feature>
<name>A0A7Y0L3D8_9FIRM</name>
<feature type="transmembrane region" description="Helical" evidence="6">
    <location>
        <begin position="199"/>
        <end position="221"/>
    </location>
</feature>